<feature type="domain" description="DUF6535" evidence="2">
    <location>
        <begin position="104"/>
        <end position="285"/>
    </location>
</feature>
<evidence type="ECO:0000313" key="4">
    <source>
        <dbReference type="Proteomes" id="UP000663853"/>
    </source>
</evidence>
<name>A0A8H3B5T5_9AGAM</name>
<proteinExistence type="predicted"/>
<evidence type="ECO:0000313" key="3">
    <source>
        <dbReference type="EMBL" id="CAE6448084.1"/>
    </source>
</evidence>
<dbReference type="AlphaFoldDB" id="A0A8H3B5T5"/>
<dbReference type="Proteomes" id="UP000663853">
    <property type="component" value="Unassembled WGS sequence"/>
</dbReference>
<keyword evidence="1" id="KW-0472">Membrane</keyword>
<dbReference type="InterPro" id="IPR045338">
    <property type="entry name" value="DUF6535"/>
</dbReference>
<organism evidence="3 4">
    <name type="scientific">Rhizoctonia solani</name>
    <dbReference type="NCBI Taxonomy" id="456999"/>
    <lineage>
        <taxon>Eukaryota</taxon>
        <taxon>Fungi</taxon>
        <taxon>Dikarya</taxon>
        <taxon>Basidiomycota</taxon>
        <taxon>Agaricomycotina</taxon>
        <taxon>Agaricomycetes</taxon>
        <taxon>Cantharellales</taxon>
        <taxon>Ceratobasidiaceae</taxon>
        <taxon>Rhizoctonia</taxon>
    </lineage>
</organism>
<feature type="transmembrane region" description="Helical" evidence="1">
    <location>
        <begin position="205"/>
        <end position="224"/>
    </location>
</feature>
<gene>
    <name evidence="3" type="ORF">RDB_LOCUS45773</name>
</gene>
<feature type="transmembrane region" description="Helical" evidence="1">
    <location>
        <begin position="128"/>
        <end position="145"/>
    </location>
</feature>
<evidence type="ECO:0000256" key="1">
    <source>
        <dbReference type="SAM" id="Phobius"/>
    </source>
</evidence>
<keyword evidence="1" id="KW-1133">Transmembrane helix</keyword>
<dbReference type="Pfam" id="PF20153">
    <property type="entry name" value="DUF6535"/>
    <property type="match status" value="1"/>
</dbReference>
<reference evidence="3" key="1">
    <citation type="submission" date="2021-01" db="EMBL/GenBank/DDBJ databases">
        <authorList>
            <person name="Kaushik A."/>
        </authorList>
    </citation>
    <scope>NUCLEOTIDE SEQUENCE</scope>
    <source>
        <strain evidence="3">AG6-10EEA</strain>
    </source>
</reference>
<feature type="transmembrane region" description="Helical" evidence="1">
    <location>
        <begin position="291"/>
        <end position="316"/>
    </location>
</feature>
<protein>
    <recommendedName>
        <fullName evidence="2">DUF6535 domain-containing protein</fullName>
    </recommendedName>
</protein>
<feature type="transmembrane region" description="Helical" evidence="1">
    <location>
        <begin position="261"/>
        <end position="285"/>
    </location>
</feature>
<keyword evidence="1" id="KW-0812">Transmembrane</keyword>
<accession>A0A8H3B5T5</accession>
<dbReference type="EMBL" id="CAJMXA010000982">
    <property type="protein sequence ID" value="CAE6448084.1"/>
    <property type="molecule type" value="Genomic_DNA"/>
</dbReference>
<evidence type="ECO:0000259" key="2">
    <source>
        <dbReference type="Pfam" id="PF20153"/>
    </source>
</evidence>
<sequence>MSLFMTILNSSNSRTRPKSDKRNIMFACDYPASNEEVVNIEKAFNTHIEDEAGQVGANELITEPQINDTLPRGFRPTPVVQVDPIEVLEPDENGAELGKEARVWKVYVKETSQWDEELIEGWNKSLDVILVFAALFSAISTAFLIESSKLLKEDPTDVSAAALLSISRTLIAIAKNSSVDTPASDAEPSAATIFVPSQHAILINALWYLSLSLSVATSLLAMLAKDWCRSFLANRTGHPWDQALRRQRKWMMMEFWRMQELITILPSLIYLSLLLFAIGLCIYVWDINSTVALPIVLVYGLSIAFYLGSSILGATLDFFPYPTTLSPALRWLLCLSIKIIKKQTGPTDELIPRWVDKWWSGSLLRSWIDTFLSFFQPYKNQDNVTSLALKWLIQNCETPASIAIALQAIAGASSRIPKEPLESCQATLHILRRIVISGTDADTRVNTKLYTRALTVLKSHTESAQDARNLHNGGDAEVSIWELKAENERQVVNLINSTKFSPTDENIQALNVGSSAASLSLRLLRRQDQDAPTTFLDIMHRLFSQVQSSDDLDPAALQSLSNAAVMIASCSQTSPLSSNIITKYINHCALLLPTPDRILPLRSPPPEGILGAEMVFLICLLLHSRPGSPLAVDDRNSTVGARVERALQVLMDEKLRSPRSHLAFLRVGFIEVLFHPEKYDISGVVDEIDALQRGVCTTCYDPWILLSIRPSVDIEPEIVHSDVLAALARVYGLAGSSSIPIPTYYCLVWSACRTRSRADHDLGEKLLSSAAFPKLNDSLMPSLDHILPQLYRIYTEADPQKSRQPFLPNPWKATINLVKERQKIYTSSRTRAERRSRYVASSQLWLLLSQVGDQSTTQEKRLMGVLEGCNKNKTGGQSINDIVVKLEEELISGYKGGYYQGVYSARIVECILERRRITEGDQIEAIKSNLNGVPDCLRGLKSFSNTATMSKSNGEPTNMRLLPSVSPGKRLMKTSLPIQQHHHLQHAQLQLNQVQQSAYNPAAMPMW</sequence>
<comment type="caution">
    <text evidence="3">The sequence shown here is derived from an EMBL/GenBank/DDBJ whole genome shotgun (WGS) entry which is preliminary data.</text>
</comment>